<comment type="caution">
    <text evidence="1">The sequence shown here is derived from an EMBL/GenBank/DDBJ whole genome shotgun (WGS) entry which is preliminary data.</text>
</comment>
<accession>A0A3L9Y6D3</accession>
<evidence type="ECO:0000313" key="2">
    <source>
        <dbReference type="Proteomes" id="UP000271339"/>
    </source>
</evidence>
<name>A0A3L9Y6D3_9FLAO</name>
<keyword evidence="2" id="KW-1185">Reference proteome</keyword>
<evidence type="ECO:0000313" key="1">
    <source>
        <dbReference type="EMBL" id="RMA56276.1"/>
    </source>
</evidence>
<organism evidence="1 2">
    <name type="scientific">Ulvibacter antarcticus</name>
    <dbReference type="NCBI Taxonomy" id="442714"/>
    <lineage>
        <taxon>Bacteria</taxon>
        <taxon>Pseudomonadati</taxon>
        <taxon>Bacteroidota</taxon>
        <taxon>Flavobacteriia</taxon>
        <taxon>Flavobacteriales</taxon>
        <taxon>Flavobacteriaceae</taxon>
        <taxon>Ulvibacter</taxon>
    </lineage>
</organism>
<dbReference type="OrthoDB" id="1420694at2"/>
<protein>
    <submittedName>
        <fullName evidence="1">Uncharacterized protein</fullName>
    </submittedName>
</protein>
<dbReference type="EMBL" id="REFC01000018">
    <property type="protein sequence ID" value="RMA56276.1"/>
    <property type="molecule type" value="Genomic_DNA"/>
</dbReference>
<dbReference type="Proteomes" id="UP000271339">
    <property type="component" value="Unassembled WGS sequence"/>
</dbReference>
<sequence>MNSIGKIKILSEKLEDEILKALREKGNDNPMKGTPLESIYYLDIMNNTAKEFKNFLNSSKAKFDITDKDIEEIGSKGYTAVYSKLFDDSSEEVEQKKDDLPIVSQAELDEDERKIKLMFYQFCFDDEVTELFLEDSENSRIIAQEMAGTTTVTGAITYKLFKSFLKKSDVEFTEIDVTKFRFSNLEFTLTVDRVVIGSDDNYLEILTNDFDDIPTDDGLPLALANNFVVYVENFRPKFLYAVIRSPILGNYALRKIAEKGVSSNVTFIPNNEMNTIIDAVLEYSN</sequence>
<proteinExistence type="predicted"/>
<gene>
    <name evidence="1" type="ORF">BXY75_3397</name>
</gene>
<dbReference type="RefSeq" id="WP_121908909.1">
    <property type="nucleotide sequence ID" value="NZ_REFC01000018.1"/>
</dbReference>
<dbReference type="AlphaFoldDB" id="A0A3L9Y6D3"/>
<reference evidence="1 2" key="1">
    <citation type="submission" date="2018-10" db="EMBL/GenBank/DDBJ databases">
        <title>Genomic Encyclopedia of Archaeal and Bacterial Type Strains, Phase II (KMG-II): from individual species to whole genera.</title>
        <authorList>
            <person name="Goeker M."/>
        </authorList>
    </citation>
    <scope>NUCLEOTIDE SEQUENCE [LARGE SCALE GENOMIC DNA]</scope>
    <source>
        <strain evidence="1 2">DSM 23424</strain>
    </source>
</reference>